<gene>
    <name evidence="2" type="ORF">HYY65_11655</name>
</gene>
<name>A0A932M1M9_UNCTE</name>
<comment type="caution">
    <text evidence="2">The sequence shown here is derived from an EMBL/GenBank/DDBJ whole genome shotgun (WGS) entry which is preliminary data.</text>
</comment>
<dbReference type="EMBL" id="JACPSX010000221">
    <property type="protein sequence ID" value="MBI3015684.1"/>
    <property type="molecule type" value="Genomic_DNA"/>
</dbReference>
<dbReference type="Gene3D" id="3.30.160.250">
    <property type="match status" value="1"/>
</dbReference>
<organism evidence="2 3">
    <name type="scientific">Tectimicrobiota bacterium</name>
    <dbReference type="NCBI Taxonomy" id="2528274"/>
    <lineage>
        <taxon>Bacteria</taxon>
        <taxon>Pseudomonadati</taxon>
        <taxon>Nitrospinota/Tectimicrobiota group</taxon>
        <taxon>Candidatus Tectimicrobiota</taxon>
    </lineage>
</organism>
<reference evidence="2" key="1">
    <citation type="submission" date="2020-07" db="EMBL/GenBank/DDBJ databases">
        <title>Huge and variable diversity of episymbiotic CPR bacteria and DPANN archaea in groundwater ecosystems.</title>
        <authorList>
            <person name="He C.Y."/>
            <person name="Keren R."/>
            <person name="Whittaker M."/>
            <person name="Farag I.F."/>
            <person name="Doudna J."/>
            <person name="Cate J.H.D."/>
            <person name="Banfield J.F."/>
        </authorList>
    </citation>
    <scope>NUCLEOTIDE SEQUENCE</scope>
    <source>
        <strain evidence="2">NC_groundwater_717_Ag_S-0.2um_59_8</strain>
    </source>
</reference>
<feature type="domain" description="HicB-like antitoxin of toxin-antitoxin system" evidence="1">
    <location>
        <begin position="11"/>
        <end position="69"/>
    </location>
</feature>
<evidence type="ECO:0000313" key="2">
    <source>
        <dbReference type="EMBL" id="MBI3015684.1"/>
    </source>
</evidence>
<evidence type="ECO:0000313" key="3">
    <source>
        <dbReference type="Proteomes" id="UP000741360"/>
    </source>
</evidence>
<dbReference type="SUPFAM" id="SSF143100">
    <property type="entry name" value="TTHA1013/TTHA0281-like"/>
    <property type="match status" value="1"/>
</dbReference>
<sequence>MLCEEDDAVKIEIEREDDGRWIAEVPDLPGVMAYGETRKEAIAKVQALALRVIADRLDHGEAIPQLDELFTVPV</sequence>
<dbReference type="Pfam" id="PF15919">
    <property type="entry name" value="HicB_lk_antitox"/>
    <property type="match status" value="1"/>
</dbReference>
<protein>
    <submittedName>
        <fullName evidence="2">Type II toxin-antitoxin system HicB family antitoxin</fullName>
    </submittedName>
</protein>
<dbReference type="InterPro" id="IPR035069">
    <property type="entry name" value="TTHA1013/TTHA0281-like"/>
</dbReference>
<dbReference type="AlphaFoldDB" id="A0A932M1M9"/>
<proteinExistence type="predicted"/>
<dbReference type="Proteomes" id="UP000741360">
    <property type="component" value="Unassembled WGS sequence"/>
</dbReference>
<evidence type="ECO:0000259" key="1">
    <source>
        <dbReference type="Pfam" id="PF15919"/>
    </source>
</evidence>
<dbReference type="InterPro" id="IPR031807">
    <property type="entry name" value="HicB-like"/>
</dbReference>
<accession>A0A932M1M9</accession>